<gene>
    <name evidence="4" type="ORF">CLV90_0866</name>
</gene>
<evidence type="ECO:0000256" key="1">
    <source>
        <dbReference type="SAM" id="MobiDB-lite"/>
    </source>
</evidence>
<evidence type="ECO:0000313" key="4">
    <source>
        <dbReference type="EMBL" id="TDT46807.1"/>
    </source>
</evidence>
<keyword evidence="2" id="KW-1133">Transmembrane helix</keyword>
<feature type="compositionally biased region" description="Pro residues" evidence="1">
    <location>
        <begin position="666"/>
        <end position="676"/>
    </location>
</feature>
<accession>A0A4R7K6B2</accession>
<dbReference type="InterPro" id="IPR008756">
    <property type="entry name" value="Peptidase_M56"/>
</dbReference>
<keyword evidence="2" id="KW-0472">Membrane</keyword>
<name>A0A4R7K6B2_9FLAO</name>
<organism evidence="4 5">
    <name type="scientific">Maribacter spongiicola</name>
    <dbReference type="NCBI Taxonomy" id="1206753"/>
    <lineage>
        <taxon>Bacteria</taxon>
        <taxon>Pseudomonadati</taxon>
        <taxon>Bacteroidota</taxon>
        <taxon>Flavobacteriia</taxon>
        <taxon>Flavobacteriales</taxon>
        <taxon>Flavobacteriaceae</taxon>
        <taxon>Maribacter</taxon>
    </lineage>
</organism>
<comment type="caution">
    <text evidence="4">The sequence shown here is derived from an EMBL/GenBank/DDBJ whole genome shotgun (WGS) entry which is preliminary data.</text>
</comment>
<keyword evidence="2" id="KW-0812">Transmembrane</keyword>
<evidence type="ECO:0000256" key="2">
    <source>
        <dbReference type="SAM" id="Phobius"/>
    </source>
</evidence>
<dbReference type="InterPro" id="IPR052173">
    <property type="entry name" value="Beta-lactam_resp_regulator"/>
</dbReference>
<dbReference type="EMBL" id="SOAY01000010">
    <property type="protein sequence ID" value="TDT46807.1"/>
    <property type="molecule type" value="Genomic_DNA"/>
</dbReference>
<feature type="domain" description="Peptidase M56" evidence="3">
    <location>
        <begin position="163"/>
        <end position="238"/>
    </location>
</feature>
<reference evidence="4 5" key="1">
    <citation type="submission" date="2019-03" db="EMBL/GenBank/DDBJ databases">
        <title>Genomic Encyclopedia of Archaeal and Bacterial Type Strains, Phase II (KMG-II): from individual species to whole genera.</title>
        <authorList>
            <person name="Goeker M."/>
        </authorList>
    </citation>
    <scope>NUCLEOTIDE SEQUENCE [LARGE SCALE GENOMIC DNA]</scope>
    <source>
        <strain evidence="4 5">DSM 25233</strain>
    </source>
</reference>
<feature type="transmembrane region" description="Helical" evidence="2">
    <location>
        <begin position="34"/>
        <end position="51"/>
    </location>
</feature>
<feature type="transmembrane region" description="Helical" evidence="2">
    <location>
        <begin position="6"/>
        <end position="22"/>
    </location>
</feature>
<evidence type="ECO:0000259" key="3">
    <source>
        <dbReference type="Pfam" id="PF05569"/>
    </source>
</evidence>
<feature type="region of interest" description="Disordered" evidence="1">
    <location>
        <begin position="661"/>
        <end position="698"/>
    </location>
</feature>
<dbReference type="PANTHER" id="PTHR34978:SF3">
    <property type="entry name" value="SLR0241 PROTEIN"/>
    <property type="match status" value="1"/>
</dbReference>
<keyword evidence="5" id="KW-1185">Reference proteome</keyword>
<dbReference type="Proteomes" id="UP000294749">
    <property type="component" value="Unassembled WGS sequence"/>
</dbReference>
<dbReference type="AlphaFoldDB" id="A0A4R7K6B2"/>
<feature type="transmembrane region" description="Helical" evidence="2">
    <location>
        <begin position="289"/>
        <end position="307"/>
    </location>
</feature>
<dbReference type="OrthoDB" id="1522859at2"/>
<protein>
    <submittedName>
        <fullName evidence="4">BlaR1 peptidase M56</fullName>
    </submittedName>
</protein>
<evidence type="ECO:0000313" key="5">
    <source>
        <dbReference type="Proteomes" id="UP000294749"/>
    </source>
</evidence>
<proteinExistence type="predicted"/>
<dbReference type="Pfam" id="PF05569">
    <property type="entry name" value="Peptidase_M56"/>
    <property type="match status" value="1"/>
</dbReference>
<feature type="compositionally biased region" description="Pro residues" evidence="1">
    <location>
        <begin position="772"/>
        <end position="781"/>
    </location>
</feature>
<feature type="region of interest" description="Disordered" evidence="1">
    <location>
        <begin position="751"/>
        <end position="781"/>
    </location>
</feature>
<dbReference type="PANTHER" id="PTHR34978">
    <property type="entry name" value="POSSIBLE SENSOR-TRANSDUCER PROTEIN BLAR"/>
    <property type="match status" value="1"/>
</dbReference>
<sequence length="840" mass="95858">MVIYLLKSAACMGIFLLFYKLLLEKESVHHFKRYFLLTAVIASFIIPQTVFTEYVEIEPTTAVTQVITINEPQEIQPVIQAVETSPMNWSLILWTLYGLGAAGFGFRFMYNLFKIWKRIRNNPKTKHSAIYRILLKEQLPPHTFLRYIFLNKQKFETKSIPNSVLLHEETHAIQRHSLDVLFLEVLQLVFWFNPLIYAFKKTIKLNHEFLADSAVLKGQEDHLNYQNTLLSYLSNDSFNTHQSVGIANAINYSSTRLTVFGKTFNFGNPYGQVKKRFIIMKKQTSKKSILLRSLLLLPVLALMLYGFSQKNVVSQNTIKDINIEITKSGDLLINDEPVTLEKLSEKALNVNQNIDTYIFKNYITAHILYDENQYKMIDQVQSELQSVGIFNIEHFSERTTSIFNQNGFASSDYDGKTIDEAKEIRRNNVFNTHKTNANNEPLLEIAWIEIKNENEIWFNDQQIQLSQLNEKVKSEYPLAVKNNKLSAQIYATELLNSAFTDAISQELRKLKTKSITVFSNSYIMPEDEYKEHIEIKPNTIILNTNNIILQSNKISDYNSLAKKYNTIPIEKRSIPQSDLKILESTYKKMTAEERNAAQPFPECLPKQNQDGATRAQLAEYNEVATKYNIMLSKGGNIRILKADLDNLNYIYGLMSAKQKENAAPFPDFPEPPPAPMAPKVAKGEKSNIPPPPAQKEPETLIESSLNFPAPPRSPHEPKTLNTTNYASKQLKEIIKNQDPYDHLTLDTKAINGIPSTTHTSHTLEKPSNAIAPPSPPTPPSPLDYAIDIAKKGATFLYEGYEISSDSAIDLLKKNKELNIESRKKNGKTEVRITKEPVTIE</sequence>
<feature type="transmembrane region" description="Helical" evidence="2">
    <location>
        <begin position="91"/>
        <end position="110"/>
    </location>
</feature>